<dbReference type="InterPro" id="IPR000477">
    <property type="entry name" value="RT_dom"/>
</dbReference>
<dbReference type="Pfam" id="PF00078">
    <property type="entry name" value="RVT_1"/>
    <property type="match status" value="1"/>
</dbReference>
<dbReference type="InterPro" id="IPR043502">
    <property type="entry name" value="DNA/RNA_pol_sf"/>
</dbReference>
<accession>A0A1U7WKD7</accession>
<sequence length="236" mass="27409">MECVSTVSYSLLFNGGVTPRFQAKRGLKQGDPMSTYLFVLVMEYLNRSLKQLRHNPDFNYHPRCNKMEIVHICFADDLIMCCRADVISVKLMMKQFNHFSEVSRLKANLEKSSLYVARVNSRLKNQILKEMQFSKGEIPLRYLGVPLSSKKITVQQCLPLVERMTARIRCWSTKYLAYSGRAQLIKSVLFEMQTYWAQVFLIPKKAIQLMTGICKIFFWTGSHESSRRALVAWDIV</sequence>
<dbReference type="PROSITE" id="PS50878">
    <property type="entry name" value="RT_POL"/>
    <property type="match status" value="1"/>
</dbReference>
<protein>
    <submittedName>
        <fullName evidence="3">Uncharacterized protein LOC104224729</fullName>
    </submittedName>
</protein>
<dbReference type="PANTHER" id="PTHR33116">
    <property type="entry name" value="REVERSE TRANSCRIPTASE ZINC-BINDING DOMAIN-CONTAINING PROTEIN-RELATED-RELATED"/>
    <property type="match status" value="1"/>
</dbReference>
<dbReference type="STRING" id="4096.A0A1U7WKD7"/>
<evidence type="ECO:0000313" key="2">
    <source>
        <dbReference type="Proteomes" id="UP000189701"/>
    </source>
</evidence>
<evidence type="ECO:0000259" key="1">
    <source>
        <dbReference type="PROSITE" id="PS50878"/>
    </source>
</evidence>
<dbReference type="AlphaFoldDB" id="A0A1U7WKD7"/>
<organism evidence="2 3">
    <name type="scientific">Nicotiana sylvestris</name>
    <name type="common">Wood tobacco</name>
    <name type="synonym">South American tobacco</name>
    <dbReference type="NCBI Taxonomy" id="4096"/>
    <lineage>
        <taxon>Eukaryota</taxon>
        <taxon>Viridiplantae</taxon>
        <taxon>Streptophyta</taxon>
        <taxon>Embryophyta</taxon>
        <taxon>Tracheophyta</taxon>
        <taxon>Spermatophyta</taxon>
        <taxon>Magnoliopsida</taxon>
        <taxon>eudicotyledons</taxon>
        <taxon>Gunneridae</taxon>
        <taxon>Pentapetalae</taxon>
        <taxon>asterids</taxon>
        <taxon>lamiids</taxon>
        <taxon>Solanales</taxon>
        <taxon>Solanaceae</taxon>
        <taxon>Nicotianoideae</taxon>
        <taxon>Nicotianeae</taxon>
        <taxon>Nicotiana</taxon>
    </lineage>
</organism>
<dbReference type="SUPFAM" id="SSF56672">
    <property type="entry name" value="DNA/RNA polymerases"/>
    <property type="match status" value="1"/>
</dbReference>
<feature type="domain" description="Reverse transcriptase" evidence="1">
    <location>
        <begin position="1"/>
        <end position="147"/>
    </location>
</feature>
<gene>
    <name evidence="3" type="primary">LOC104224729</name>
</gene>
<keyword evidence="2" id="KW-1185">Reference proteome</keyword>
<dbReference type="PANTHER" id="PTHR33116:SF66">
    <property type="entry name" value="REVERSE TRANSCRIPTASE ZINC-BINDING DOMAIN-CONTAINING PROTEIN"/>
    <property type="match status" value="1"/>
</dbReference>
<dbReference type="RefSeq" id="XP_009774720.1">
    <property type="nucleotide sequence ID" value="XM_009776418.1"/>
</dbReference>
<name>A0A1U7WKD7_NICSY</name>
<dbReference type="eggNOG" id="KOG1075">
    <property type="taxonomic scope" value="Eukaryota"/>
</dbReference>
<dbReference type="Proteomes" id="UP000189701">
    <property type="component" value="Unplaced"/>
</dbReference>
<reference evidence="3" key="2">
    <citation type="submission" date="2025-08" db="UniProtKB">
        <authorList>
            <consortium name="RefSeq"/>
        </authorList>
    </citation>
    <scope>IDENTIFICATION</scope>
    <source>
        <tissue evidence="3">Leaf</tissue>
    </source>
</reference>
<evidence type="ECO:0000313" key="3">
    <source>
        <dbReference type="RefSeq" id="XP_009774720.1"/>
    </source>
</evidence>
<reference evidence="2" key="1">
    <citation type="journal article" date="2013" name="Genome Biol.">
        <title>Reference genomes and transcriptomes of Nicotiana sylvestris and Nicotiana tomentosiformis.</title>
        <authorList>
            <person name="Sierro N."/>
            <person name="Battey J.N."/>
            <person name="Ouadi S."/>
            <person name="Bovet L."/>
            <person name="Goepfert S."/>
            <person name="Bakaher N."/>
            <person name="Peitsch M.C."/>
            <person name="Ivanov N.V."/>
        </authorList>
    </citation>
    <scope>NUCLEOTIDE SEQUENCE [LARGE SCALE GENOMIC DNA]</scope>
</reference>
<proteinExistence type="predicted"/>